<dbReference type="AlphaFoldDB" id="A0A9J5WJH8"/>
<accession>A0A9J5WJH8</accession>
<feature type="compositionally biased region" description="Polar residues" evidence="1">
    <location>
        <begin position="96"/>
        <end position="109"/>
    </location>
</feature>
<keyword evidence="3" id="KW-1185">Reference proteome</keyword>
<evidence type="ECO:0000313" key="2">
    <source>
        <dbReference type="EMBL" id="KAG5576027.1"/>
    </source>
</evidence>
<feature type="region of interest" description="Disordered" evidence="1">
    <location>
        <begin position="92"/>
        <end position="124"/>
    </location>
</feature>
<proteinExistence type="predicted"/>
<gene>
    <name evidence="2" type="ORF">H5410_056161</name>
</gene>
<evidence type="ECO:0000313" key="3">
    <source>
        <dbReference type="Proteomes" id="UP000824120"/>
    </source>
</evidence>
<feature type="non-terminal residue" evidence="2">
    <location>
        <position position="1"/>
    </location>
</feature>
<dbReference type="EMBL" id="JACXVP010000011">
    <property type="protein sequence ID" value="KAG5576027.1"/>
    <property type="molecule type" value="Genomic_DNA"/>
</dbReference>
<feature type="compositionally biased region" description="Low complexity" evidence="1">
    <location>
        <begin position="31"/>
        <end position="44"/>
    </location>
</feature>
<comment type="caution">
    <text evidence="2">The sequence shown here is derived from an EMBL/GenBank/DDBJ whole genome shotgun (WGS) entry which is preliminary data.</text>
</comment>
<protein>
    <submittedName>
        <fullName evidence="2">Uncharacterized protein</fullName>
    </submittedName>
</protein>
<organism evidence="2 3">
    <name type="scientific">Solanum commersonii</name>
    <name type="common">Commerson's wild potato</name>
    <name type="synonym">Commerson's nightshade</name>
    <dbReference type="NCBI Taxonomy" id="4109"/>
    <lineage>
        <taxon>Eukaryota</taxon>
        <taxon>Viridiplantae</taxon>
        <taxon>Streptophyta</taxon>
        <taxon>Embryophyta</taxon>
        <taxon>Tracheophyta</taxon>
        <taxon>Spermatophyta</taxon>
        <taxon>Magnoliopsida</taxon>
        <taxon>eudicotyledons</taxon>
        <taxon>Gunneridae</taxon>
        <taxon>Pentapetalae</taxon>
        <taxon>asterids</taxon>
        <taxon>lamiids</taxon>
        <taxon>Solanales</taxon>
        <taxon>Solanaceae</taxon>
        <taxon>Solanoideae</taxon>
        <taxon>Solaneae</taxon>
        <taxon>Solanum</taxon>
    </lineage>
</organism>
<evidence type="ECO:0000256" key="1">
    <source>
        <dbReference type="SAM" id="MobiDB-lite"/>
    </source>
</evidence>
<reference evidence="2 3" key="1">
    <citation type="submission" date="2020-09" db="EMBL/GenBank/DDBJ databases">
        <title>De no assembly of potato wild relative species, Solanum commersonii.</title>
        <authorList>
            <person name="Cho K."/>
        </authorList>
    </citation>
    <scope>NUCLEOTIDE SEQUENCE [LARGE SCALE GENOMIC DNA]</scope>
    <source>
        <strain evidence="2">LZ3.2</strain>
        <tissue evidence="2">Leaf</tissue>
    </source>
</reference>
<sequence length="124" mass="13727">MSFFVFELSRLSNKGSKEAKSRLMILVQQRSSGPDPSSASAPTPRNMNDHMNKMFQSPSCAKCGRTHLGEYRDCSNGSYKCGHMGHFMIEYHKNNKGNTGNRARSSSTAPADRNTQKGDTLGTY</sequence>
<feature type="region of interest" description="Disordered" evidence="1">
    <location>
        <begin position="28"/>
        <end position="53"/>
    </location>
</feature>
<name>A0A9J5WJH8_SOLCO</name>
<dbReference type="Proteomes" id="UP000824120">
    <property type="component" value="Chromosome 11"/>
</dbReference>